<proteinExistence type="predicted"/>
<dbReference type="Proteomes" id="UP000195755">
    <property type="component" value="Chromosome"/>
</dbReference>
<name>A0A1Z2L1Z3_9ACTN</name>
<dbReference type="AlphaFoldDB" id="A0A1Z2L1Z3"/>
<evidence type="ECO:0000313" key="1">
    <source>
        <dbReference type="EMBL" id="ARZ68286.1"/>
    </source>
</evidence>
<organism evidence="1 2">
    <name type="scientific">Streptomyces albireticuli</name>
    <dbReference type="NCBI Taxonomy" id="1940"/>
    <lineage>
        <taxon>Bacteria</taxon>
        <taxon>Bacillati</taxon>
        <taxon>Actinomycetota</taxon>
        <taxon>Actinomycetes</taxon>
        <taxon>Kitasatosporales</taxon>
        <taxon>Streptomycetaceae</taxon>
        <taxon>Streptomyces</taxon>
    </lineage>
</organism>
<dbReference type="PROSITE" id="PS51257">
    <property type="entry name" value="PROKAR_LIPOPROTEIN"/>
    <property type="match status" value="1"/>
</dbReference>
<evidence type="ECO:0008006" key="3">
    <source>
        <dbReference type="Google" id="ProtNLM"/>
    </source>
</evidence>
<evidence type="ECO:0000313" key="2">
    <source>
        <dbReference type="Proteomes" id="UP000195755"/>
    </source>
</evidence>
<accession>A0A1Z2L1Z3</accession>
<protein>
    <recommendedName>
        <fullName evidence="3">Lipoprotein</fullName>
    </recommendedName>
</protein>
<sequence length="165" mass="17772">MRWHALGLVGALVVGASLTTTGCANYFGCGVEGKRPAGLTREDLIGAYAADPFGRVELKADGTFTASDWPEFNYPDDPRRAGGGAGTWRLEPAGDTAIVGDDVELSFEGKAFNGAGWKAKPEAFRQTYSGFGFDVAGTREGPRMYRYAEDPDICELHVLRRAKSE</sequence>
<dbReference type="KEGG" id="salj:SMD11_2637"/>
<gene>
    <name evidence="1" type="ORF">SMD11_2637</name>
</gene>
<reference evidence="1 2" key="1">
    <citation type="submission" date="2017-06" db="EMBL/GenBank/DDBJ databases">
        <title>Streptomyces albireticuli Genome sequencing and assembly.</title>
        <authorList>
            <person name="Wang Y."/>
            <person name="Du B."/>
            <person name="Ding Y."/>
            <person name="Liu H."/>
            <person name="Hou Q."/>
            <person name="Liu K."/>
            <person name="Yao L."/>
            <person name="Wang C."/>
        </authorList>
    </citation>
    <scope>NUCLEOTIDE SEQUENCE [LARGE SCALE GENOMIC DNA]</scope>
    <source>
        <strain evidence="1 2">MDJK11</strain>
    </source>
</reference>
<dbReference type="EMBL" id="CP021744">
    <property type="protein sequence ID" value="ARZ68286.1"/>
    <property type="molecule type" value="Genomic_DNA"/>
</dbReference>